<dbReference type="EMBL" id="CCNB01000009">
    <property type="protein sequence ID" value="CDX33818.1"/>
    <property type="molecule type" value="Genomic_DNA"/>
</dbReference>
<dbReference type="AlphaFoldDB" id="A0A090ER44"/>
<protein>
    <submittedName>
        <fullName evidence="2">Uncharacterized protein</fullName>
    </submittedName>
</protein>
<proteinExistence type="predicted"/>
<evidence type="ECO:0000256" key="1">
    <source>
        <dbReference type="SAM" id="MobiDB-lite"/>
    </source>
</evidence>
<feature type="region of interest" description="Disordered" evidence="1">
    <location>
        <begin position="54"/>
        <end position="73"/>
    </location>
</feature>
<organism evidence="2 3">
    <name type="scientific">Mesorhizobium plurifarium</name>
    <dbReference type="NCBI Taxonomy" id="69974"/>
    <lineage>
        <taxon>Bacteria</taxon>
        <taxon>Pseudomonadati</taxon>
        <taxon>Pseudomonadota</taxon>
        <taxon>Alphaproteobacteria</taxon>
        <taxon>Hyphomicrobiales</taxon>
        <taxon>Phyllobacteriaceae</taxon>
        <taxon>Mesorhizobium</taxon>
    </lineage>
</organism>
<evidence type="ECO:0000313" key="3">
    <source>
        <dbReference type="Proteomes" id="UP000046373"/>
    </source>
</evidence>
<feature type="compositionally biased region" description="Basic and acidic residues" evidence="1">
    <location>
        <begin position="60"/>
        <end position="73"/>
    </location>
</feature>
<accession>A0A090ER44</accession>
<evidence type="ECO:0000313" key="2">
    <source>
        <dbReference type="EMBL" id="CDX33818.1"/>
    </source>
</evidence>
<gene>
    <name evidence="2" type="ORF">MPLDJ20_170069</name>
</gene>
<sequence length="73" mass="8227">MSRLRKATALRSAPSKDRQIAGVYIAISGEGKAGSCVRLNFCYGRETSRRYVTNGRKRERPMDEGHLLLGEER</sequence>
<dbReference type="Proteomes" id="UP000046373">
    <property type="component" value="Unassembled WGS sequence"/>
</dbReference>
<name>A0A090ER44_MESPL</name>
<reference evidence="2 3" key="1">
    <citation type="submission" date="2014-08" db="EMBL/GenBank/DDBJ databases">
        <authorList>
            <person name="Moulin Lionel"/>
        </authorList>
    </citation>
    <scope>NUCLEOTIDE SEQUENCE [LARGE SCALE GENOMIC DNA]</scope>
</reference>